<protein>
    <submittedName>
        <fullName evidence="2">HNH endonuclease</fullName>
    </submittedName>
</protein>
<organism evidence="2 3">
    <name type="scientific">Bacteroides phage crAss002</name>
    <dbReference type="NCBI Taxonomy" id="2709317"/>
    <lineage>
        <taxon>Viruses</taxon>
        <taxon>Duplodnaviria</taxon>
        <taxon>Heunggongvirae</taxon>
        <taxon>Uroviricota</taxon>
        <taxon>Caudoviricetes</taxon>
        <taxon>Crassvirales</taxon>
        <taxon>Intestiviridae</taxon>
        <taxon>Churivirinae</taxon>
        <taxon>Jahgtovirus</taxon>
        <taxon>Jahgtovirus secundus</taxon>
    </lineage>
</organism>
<dbReference type="Pfam" id="PF07463">
    <property type="entry name" value="NUMOD4"/>
    <property type="match status" value="1"/>
</dbReference>
<dbReference type="InterPro" id="IPR010902">
    <property type="entry name" value="NUMOD4"/>
</dbReference>
<name>A0A7S5QSY3_9CAUD</name>
<keyword evidence="2" id="KW-0255">Endonuclease</keyword>
<evidence type="ECO:0000259" key="1">
    <source>
        <dbReference type="SMART" id="SM00507"/>
    </source>
</evidence>
<keyword evidence="2" id="KW-0378">Hydrolase</keyword>
<reference evidence="2 3" key="1">
    <citation type="submission" date="2020-01" db="EMBL/GenBank/DDBJ databases">
        <title>PhicrAss002; a novel member of the crAss-like phage family isolated from the human gut following selective antibiotic enrichment.</title>
        <authorList>
            <person name="Guerin E."/>
            <person name="Shkoporov A.N."/>
            <person name="Stockdale S.R."/>
            <person name="Khokhlova E.V."/>
            <person name="Clooney A.G."/>
            <person name="Daly K.M."/>
            <person name="Draper L.A."/>
            <person name="Ross P.R."/>
            <person name="Hill C."/>
        </authorList>
    </citation>
    <scope>NUCLEOTIDE SEQUENCE [LARGE SCALE GENOMIC DNA]</scope>
</reference>
<evidence type="ECO:0000313" key="3">
    <source>
        <dbReference type="Proteomes" id="UP000595483"/>
    </source>
</evidence>
<dbReference type="Gene3D" id="3.90.75.20">
    <property type="match status" value="1"/>
</dbReference>
<dbReference type="InterPro" id="IPR044925">
    <property type="entry name" value="His-Me_finger_sf"/>
</dbReference>
<dbReference type="EMBL" id="MN917146">
    <property type="protein sequence ID" value="QIG59171.1"/>
    <property type="molecule type" value="Genomic_DNA"/>
</dbReference>
<dbReference type="Proteomes" id="UP000595483">
    <property type="component" value="Segment"/>
</dbReference>
<dbReference type="SMART" id="SM00507">
    <property type="entry name" value="HNHc"/>
    <property type="match status" value="1"/>
</dbReference>
<sequence>MEEYKIVEGFPNYEVSNLGNVRNRYTKQILKPKIDRGHARVCLYNCSEGKNKVLIYVHRLVMNHFNPTTLEGLVINHKDENPLNNRLDNLEWITNACNLDYSNVSEKKSLKLSLPIVGKNISTSEEIIFRSATKAAKYIGYKIQGTISEAIRKGKTNKPIHGYTFRLASSKEIDSLGESELYHIV</sequence>
<keyword evidence="3" id="KW-1185">Reference proteome</keyword>
<dbReference type="Pfam" id="PF13392">
    <property type="entry name" value="HNH_3"/>
    <property type="match status" value="1"/>
</dbReference>
<dbReference type="InterPro" id="IPR003615">
    <property type="entry name" value="HNH_nuc"/>
</dbReference>
<proteinExistence type="predicted"/>
<feature type="domain" description="HNH nuclease" evidence="1">
    <location>
        <begin position="48"/>
        <end position="99"/>
    </location>
</feature>
<dbReference type="GO" id="GO:0004519">
    <property type="term" value="F:endonuclease activity"/>
    <property type="evidence" value="ECO:0007669"/>
    <property type="project" value="UniProtKB-KW"/>
</dbReference>
<dbReference type="GO" id="GO:0016788">
    <property type="term" value="F:hydrolase activity, acting on ester bonds"/>
    <property type="evidence" value="ECO:0007669"/>
    <property type="project" value="InterPro"/>
</dbReference>
<keyword evidence="2" id="KW-0540">Nuclease</keyword>
<gene>
    <name evidence="2" type="ORF">crAss002_61</name>
</gene>
<accession>A0A7S5QSY3</accession>
<evidence type="ECO:0000313" key="2">
    <source>
        <dbReference type="EMBL" id="QIG59171.1"/>
    </source>
</evidence>
<dbReference type="SUPFAM" id="SSF54060">
    <property type="entry name" value="His-Me finger endonucleases"/>
    <property type="match status" value="1"/>
</dbReference>